<gene>
    <name evidence="9" type="ORF">C0Q70_20051</name>
</gene>
<dbReference type="InterPro" id="IPR045125">
    <property type="entry name" value="Sub1/Tcp4-like"/>
</dbReference>
<feature type="compositionally biased region" description="Basic and acidic residues" evidence="7">
    <location>
        <begin position="41"/>
        <end position="58"/>
    </location>
</feature>
<keyword evidence="6" id="KW-0539">Nucleus</keyword>
<organism evidence="9 10">
    <name type="scientific">Pomacea canaliculata</name>
    <name type="common">Golden apple snail</name>
    <dbReference type="NCBI Taxonomy" id="400727"/>
    <lineage>
        <taxon>Eukaryota</taxon>
        <taxon>Metazoa</taxon>
        <taxon>Spiralia</taxon>
        <taxon>Lophotrochozoa</taxon>
        <taxon>Mollusca</taxon>
        <taxon>Gastropoda</taxon>
        <taxon>Caenogastropoda</taxon>
        <taxon>Architaenioglossa</taxon>
        <taxon>Ampullarioidea</taxon>
        <taxon>Ampullariidae</taxon>
        <taxon>Pomacea</taxon>
    </lineage>
</organism>
<reference evidence="9 10" key="1">
    <citation type="submission" date="2018-04" db="EMBL/GenBank/DDBJ databases">
        <title>The genome of golden apple snail Pomacea canaliculata provides insight into stress tolerance and invasive adaptation.</title>
        <authorList>
            <person name="Liu C."/>
            <person name="Liu B."/>
            <person name="Ren Y."/>
            <person name="Zhang Y."/>
            <person name="Wang H."/>
            <person name="Li S."/>
            <person name="Jiang F."/>
            <person name="Yin L."/>
            <person name="Zhang G."/>
            <person name="Qian W."/>
            <person name="Fan W."/>
        </authorList>
    </citation>
    <scope>NUCLEOTIDE SEQUENCE [LARGE SCALE GENOMIC DNA]</scope>
    <source>
        <strain evidence="9">SZHN2017</strain>
        <tissue evidence="9">Muscle</tissue>
    </source>
</reference>
<evidence type="ECO:0000256" key="7">
    <source>
        <dbReference type="SAM" id="MobiDB-lite"/>
    </source>
</evidence>
<feature type="domain" description="Transcriptional coactivator p15 (PC4) C-terminal" evidence="8">
    <location>
        <begin position="64"/>
        <end position="115"/>
    </location>
</feature>
<dbReference type="OrthoDB" id="2505440at2759"/>
<protein>
    <recommendedName>
        <fullName evidence="8">Transcriptional coactivator p15 (PC4) C-terminal domain-containing protein</fullName>
    </recommendedName>
</protein>
<dbReference type="EMBL" id="PZQS01000013">
    <property type="protein sequence ID" value="PVD19561.1"/>
    <property type="molecule type" value="Genomic_DNA"/>
</dbReference>
<evidence type="ECO:0000256" key="6">
    <source>
        <dbReference type="ARBA" id="ARBA00023242"/>
    </source>
</evidence>
<dbReference type="PANTHER" id="PTHR13215">
    <property type="entry name" value="RNA POLYMERASE II TRANSCRIPTIONAL COACTIVATOR"/>
    <property type="match status" value="1"/>
</dbReference>
<dbReference type="GO" id="GO:0060261">
    <property type="term" value="P:positive regulation of transcription initiation by RNA polymerase II"/>
    <property type="evidence" value="ECO:0007669"/>
    <property type="project" value="InterPro"/>
</dbReference>
<accession>A0A2T7NEH0</accession>
<keyword evidence="5" id="KW-0804">Transcription</keyword>
<name>A0A2T7NEH0_POMCA</name>
<evidence type="ECO:0000313" key="9">
    <source>
        <dbReference type="EMBL" id="PVD19561.1"/>
    </source>
</evidence>
<evidence type="ECO:0000256" key="3">
    <source>
        <dbReference type="ARBA" id="ARBA00023015"/>
    </source>
</evidence>
<comment type="subcellular location">
    <subcellularLocation>
        <location evidence="1">Nucleus</location>
    </subcellularLocation>
</comment>
<dbReference type="GO" id="GO:0005634">
    <property type="term" value="C:nucleus"/>
    <property type="evidence" value="ECO:0007669"/>
    <property type="project" value="UniProtKB-SubCell"/>
</dbReference>
<dbReference type="Gene3D" id="2.30.31.10">
    <property type="entry name" value="Transcriptional Coactivator Pc4, Chain A"/>
    <property type="match status" value="1"/>
</dbReference>
<dbReference type="Proteomes" id="UP000245119">
    <property type="component" value="Linkage Group LG13"/>
</dbReference>
<dbReference type="GO" id="GO:0003677">
    <property type="term" value="F:DNA binding"/>
    <property type="evidence" value="ECO:0007669"/>
    <property type="project" value="UniProtKB-KW"/>
</dbReference>
<evidence type="ECO:0000256" key="2">
    <source>
        <dbReference type="ARBA" id="ARBA00009001"/>
    </source>
</evidence>
<dbReference type="AlphaFoldDB" id="A0A2T7NEH0"/>
<evidence type="ECO:0000256" key="5">
    <source>
        <dbReference type="ARBA" id="ARBA00023163"/>
    </source>
</evidence>
<evidence type="ECO:0000259" key="8">
    <source>
        <dbReference type="Pfam" id="PF02229"/>
    </source>
</evidence>
<comment type="similarity">
    <text evidence="2">Belongs to the transcriptional coactivator PC4 family.</text>
</comment>
<dbReference type="Pfam" id="PF02229">
    <property type="entry name" value="PC4"/>
    <property type="match status" value="1"/>
</dbReference>
<evidence type="ECO:0000256" key="1">
    <source>
        <dbReference type="ARBA" id="ARBA00004123"/>
    </source>
</evidence>
<dbReference type="InterPro" id="IPR009044">
    <property type="entry name" value="ssDNA-bd_transcriptional_reg"/>
</dbReference>
<keyword evidence="4" id="KW-0238">DNA-binding</keyword>
<dbReference type="OMA" id="VTINEFR"/>
<dbReference type="SUPFAM" id="SSF54447">
    <property type="entry name" value="ssDNA-binding transcriptional regulator domain"/>
    <property type="match status" value="1"/>
</dbReference>
<feature type="region of interest" description="Disordered" evidence="7">
    <location>
        <begin position="1"/>
        <end position="60"/>
    </location>
</feature>
<evidence type="ECO:0000256" key="4">
    <source>
        <dbReference type="ARBA" id="ARBA00023125"/>
    </source>
</evidence>
<evidence type="ECO:0000313" key="10">
    <source>
        <dbReference type="Proteomes" id="UP000245119"/>
    </source>
</evidence>
<dbReference type="GO" id="GO:0003713">
    <property type="term" value="F:transcription coactivator activity"/>
    <property type="evidence" value="ECO:0007669"/>
    <property type="project" value="InterPro"/>
</dbReference>
<keyword evidence="10" id="KW-1185">Reference proteome</keyword>
<dbReference type="STRING" id="400727.A0A2T7NEH0"/>
<proteinExistence type="inferred from homology"/>
<dbReference type="InterPro" id="IPR003173">
    <property type="entry name" value="PC4_C"/>
</dbReference>
<keyword evidence="3" id="KW-0805">Transcription regulation</keyword>
<comment type="caution">
    <text evidence="9">The sequence shown here is derived from an EMBL/GenBank/DDBJ whole genome shotgun (WGS) entry which is preliminary data.</text>
</comment>
<sequence>MPKSKEFLSTSDDSESDSEAPKPKKKKVESSPAKAVQPKKSTKEEKSSEVSSRVERGPNGEYMFQISQNRYATVSEFRGKALVGIREYYMNDGKQLPTKKGISLNPQQWHALKEHIDDIDKALHEISR</sequence>